<dbReference type="Pfam" id="PF01756">
    <property type="entry name" value="ACOX"/>
    <property type="match status" value="1"/>
</dbReference>
<keyword evidence="9" id="KW-0067">ATP-binding</keyword>
<feature type="non-terminal residue" evidence="18">
    <location>
        <position position="659"/>
    </location>
</feature>
<dbReference type="GO" id="GO:0055088">
    <property type="term" value="P:lipid homeostasis"/>
    <property type="evidence" value="ECO:0007669"/>
    <property type="project" value="TreeGrafter"/>
</dbReference>
<evidence type="ECO:0008006" key="20">
    <source>
        <dbReference type="Google" id="ProtNLM"/>
    </source>
</evidence>
<evidence type="ECO:0000259" key="17">
    <source>
        <dbReference type="Pfam" id="PF22924"/>
    </source>
</evidence>
<comment type="similarity">
    <text evidence="4">Belongs to the acyl-CoA oxidase family.</text>
</comment>
<sequence>RIMSILQEERKNCTFNRLEITNLLDGSAKATENRRELERFILSFPELQDKIPIDYLSHEDRYAEELRKACLLIRKGFEAPGNDGQANTMRYLMGAGVGSAVLKEGNPLAVHFVMFVPTIMNQGTPEQQMEWLSKAWNCEIVGTYAQTELGHGTFLRGLETTATYDPTTEDFVLNTPTVTAYKWWPGGLGKTANHAVVMAQLWTKGKCHGPHPFLVQLRDTDTHEPLSGIDVGEIGPKMGLNTNDNGYLGFKSHRIPRTAMLMKYSQVLPDGTYVKPAHSKLSYGTMVFVRVVIVSDACQQLMKAATIAVRYSCVRKQSELIPGEPEPQIIEYQAQQAKIFPPVAACFALKFAAFYIIDLYQETTQRGEEIDLDLLPELHALSCGLKALSTTDIGQFVEVLRQSCGGHGYMSNSNFPRIYSQVQAAYTYEGENTVLWLQVARHLIKSYKNGGNYTSSYLSEKEIIRSQKLSGNIYDPYFLETVFRRTAFGLVRRAAAELDRLTAQGMNPHIAWNKASVLLIDAAKGHSRYFVVHNFNEKVASIKISQATRDVICHLRDLYLVHGILAYKGDFIMFGGLSDLDIVGLQSRQSYLFEQIRPNAVSIVDAFDIRDEILNSTLGVANGDVYNRLMEEAKNSPLNLTQVHSSFQNYLKPFMNAHL</sequence>
<dbReference type="GO" id="GO:0003997">
    <property type="term" value="F:acyl-CoA oxidase activity"/>
    <property type="evidence" value="ECO:0007669"/>
    <property type="project" value="InterPro"/>
</dbReference>
<evidence type="ECO:0000256" key="11">
    <source>
        <dbReference type="ARBA" id="ARBA00023098"/>
    </source>
</evidence>
<dbReference type="InterPro" id="IPR055060">
    <property type="entry name" value="ACOX_C_alpha1"/>
</dbReference>
<dbReference type="InterPro" id="IPR012258">
    <property type="entry name" value="Acyl-CoA_oxidase"/>
</dbReference>
<dbReference type="SUPFAM" id="SSF47203">
    <property type="entry name" value="Acyl-CoA dehydrogenase C-terminal domain-like"/>
    <property type="match status" value="2"/>
</dbReference>
<dbReference type="Gene3D" id="2.40.110.10">
    <property type="entry name" value="Butyryl-CoA Dehydrogenase, subunit A, domain 2"/>
    <property type="match status" value="1"/>
</dbReference>
<evidence type="ECO:0000259" key="16">
    <source>
        <dbReference type="Pfam" id="PF14749"/>
    </source>
</evidence>
<dbReference type="PIRSF" id="PIRSF000168">
    <property type="entry name" value="Acyl-CoA_oxidase"/>
    <property type="match status" value="1"/>
</dbReference>
<dbReference type="Pfam" id="PF22924">
    <property type="entry name" value="ACOX_C_alpha1"/>
    <property type="match status" value="1"/>
</dbReference>
<dbReference type="InterPro" id="IPR036250">
    <property type="entry name" value="AcylCo_DH-like_C"/>
</dbReference>
<dbReference type="GO" id="GO:0005504">
    <property type="term" value="F:fatty acid binding"/>
    <property type="evidence" value="ECO:0007669"/>
    <property type="project" value="TreeGrafter"/>
</dbReference>
<dbReference type="InterPro" id="IPR002655">
    <property type="entry name" value="Acyl-CoA_oxidase_C"/>
</dbReference>
<comment type="subcellular location">
    <subcellularLocation>
        <location evidence="2">Peroxisome</location>
    </subcellularLocation>
</comment>
<evidence type="ECO:0000256" key="4">
    <source>
        <dbReference type="ARBA" id="ARBA00006288"/>
    </source>
</evidence>
<proteinExistence type="inferred from homology"/>
<evidence type="ECO:0000256" key="12">
    <source>
        <dbReference type="ARBA" id="ARBA00023140"/>
    </source>
</evidence>
<organism evidence="18 19">
    <name type="scientific">Artemia franciscana</name>
    <name type="common">Brine shrimp</name>
    <name type="synonym">Artemia sanfranciscana</name>
    <dbReference type="NCBI Taxonomy" id="6661"/>
    <lineage>
        <taxon>Eukaryota</taxon>
        <taxon>Metazoa</taxon>
        <taxon>Ecdysozoa</taxon>
        <taxon>Arthropoda</taxon>
        <taxon>Crustacea</taxon>
        <taxon>Branchiopoda</taxon>
        <taxon>Anostraca</taxon>
        <taxon>Artemiidae</taxon>
        <taxon>Artemia</taxon>
    </lineage>
</organism>
<dbReference type="SUPFAM" id="SSF56645">
    <property type="entry name" value="Acyl-CoA dehydrogenase NM domain-like"/>
    <property type="match status" value="1"/>
</dbReference>
<keyword evidence="8" id="KW-0276">Fatty acid metabolism</keyword>
<evidence type="ECO:0000256" key="6">
    <source>
        <dbReference type="ARBA" id="ARBA00022741"/>
    </source>
</evidence>
<dbReference type="InterPro" id="IPR046373">
    <property type="entry name" value="Acyl-CoA_Oxase/DH_mid-dom_sf"/>
</dbReference>
<dbReference type="InterPro" id="IPR029320">
    <property type="entry name" value="Acyl-CoA_ox_N"/>
</dbReference>
<comment type="caution">
    <text evidence="18">The sequence shown here is derived from an EMBL/GenBank/DDBJ whole genome shotgun (WGS) entry which is preliminary data.</text>
</comment>
<evidence type="ECO:0000256" key="1">
    <source>
        <dbReference type="ARBA" id="ARBA00001974"/>
    </source>
</evidence>
<evidence type="ECO:0000256" key="13">
    <source>
        <dbReference type="PIRSR" id="PIRSR000168-1"/>
    </source>
</evidence>
<dbReference type="FunFam" id="2.40.110.10:FF:000003">
    <property type="entry name" value="Acyl-coenzyme A oxidase"/>
    <property type="match status" value="1"/>
</dbReference>
<dbReference type="FunFam" id="1.20.140.10:FF:000005">
    <property type="entry name" value="Acyl-coenzyme A oxidase"/>
    <property type="match status" value="1"/>
</dbReference>
<dbReference type="AlphaFoldDB" id="A0AA88I8Q1"/>
<keyword evidence="11" id="KW-0443">Lipid metabolism</keyword>
<accession>A0AA88I8Q1</accession>
<dbReference type="InterPro" id="IPR009100">
    <property type="entry name" value="AcylCoA_DH/oxidase_NM_dom_sf"/>
</dbReference>
<feature type="binding site" evidence="14">
    <location>
        <position position="186"/>
    </location>
    <ligand>
        <name>FAD</name>
        <dbReference type="ChEBI" id="CHEBI:57692"/>
    </ligand>
</feature>
<dbReference type="Gene3D" id="1.20.140.10">
    <property type="entry name" value="Butyryl-CoA Dehydrogenase, subunit A, domain 3"/>
    <property type="match status" value="2"/>
</dbReference>
<feature type="active site" description="Proton acceptor" evidence="13">
    <location>
        <position position="429"/>
    </location>
</feature>
<dbReference type="GO" id="GO:0005777">
    <property type="term" value="C:peroxisome"/>
    <property type="evidence" value="ECO:0007669"/>
    <property type="project" value="UniProtKB-SubCell"/>
</dbReference>
<dbReference type="GO" id="GO:0071949">
    <property type="term" value="F:FAD binding"/>
    <property type="evidence" value="ECO:0007669"/>
    <property type="project" value="InterPro"/>
</dbReference>
<evidence type="ECO:0000313" key="19">
    <source>
        <dbReference type="Proteomes" id="UP001187531"/>
    </source>
</evidence>
<keyword evidence="10" id="KW-0560">Oxidoreductase</keyword>
<feature type="binding site" evidence="14">
    <location>
        <position position="147"/>
    </location>
    <ligand>
        <name>FAD</name>
        <dbReference type="ChEBI" id="CHEBI:57692"/>
    </ligand>
</feature>
<keyword evidence="12" id="KW-0576">Peroxisome</keyword>
<dbReference type="PANTHER" id="PTHR10909:SF250">
    <property type="entry name" value="PEROXISOMAL ACYL-COENZYME A OXIDASE 1"/>
    <property type="match status" value="1"/>
</dbReference>
<dbReference type="GO" id="GO:0005524">
    <property type="term" value="F:ATP binding"/>
    <property type="evidence" value="ECO:0007669"/>
    <property type="project" value="UniProtKB-KW"/>
</dbReference>
<evidence type="ECO:0000256" key="9">
    <source>
        <dbReference type="ARBA" id="ARBA00022840"/>
    </source>
</evidence>
<dbReference type="GO" id="GO:0033540">
    <property type="term" value="P:fatty acid beta-oxidation using acyl-CoA oxidase"/>
    <property type="evidence" value="ECO:0007669"/>
    <property type="project" value="TreeGrafter"/>
</dbReference>
<evidence type="ECO:0000256" key="2">
    <source>
        <dbReference type="ARBA" id="ARBA00004275"/>
    </source>
</evidence>
<keyword evidence="7 14" id="KW-0274">FAD</keyword>
<feature type="domain" description="Acyl-CoA oxidase C-alpha1" evidence="17">
    <location>
        <begin position="283"/>
        <end position="444"/>
    </location>
</feature>
<dbReference type="Proteomes" id="UP001187531">
    <property type="component" value="Unassembled WGS sequence"/>
</dbReference>
<dbReference type="InterPro" id="IPR037069">
    <property type="entry name" value="AcylCoA_DH/ox_N_sf"/>
</dbReference>
<keyword evidence="5" id="KW-0285">Flavoprotein</keyword>
<feature type="domain" description="Acyl-coenzyme A oxidase N-terminal" evidence="16">
    <location>
        <begin position="19"/>
        <end position="141"/>
    </location>
</feature>
<comment type="cofactor">
    <cofactor evidence="1">
        <name>FAD</name>
        <dbReference type="ChEBI" id="CHEBI:57692"/>
    </cofactor>
</comment>
<feature type="domain" description="Acyl-CoA oxidase C-terminal" evidence="15">
    <location>
        <begin position="478"/>
        <end position="656"/>
    </location>
</feature>
<dbReference type="PANTHER" id="PTHR10909">
    <property type="entry name" value="ELECTRON TRANSPORT OXIDOREDUCTASE"/>
    <property type="match status" value="1"/>
</dbReference>
<evidence type="ECO:0000256" key="14">
    <source>
        <dbReference type="PIRSR" id="PIRSR000168-2"/>
    </source>
</evidence>
<evidence type="ECO:0000259" key="15">
    <source>
        <dbReference type="Pfam" id="PF01756"/>
    </source>
</evidence>
<name>A0AA88I8Q1_ARTSF</name>
<evidence type="ECO:0000313" key="18">
    <source>
        <dbReference type="EMBL" id="KAK2726280.1"/>
    </source>
</evidence>
<keyword evidence="19" id="KW-1185">Reference proteome</keyword>
<evidence type="ECO:0000256" key="3">
    <source>
        <dbReference type="ARBA" id="ARBA00004846"/>
    </source>
</evidence>
<dbReference type="EMBL" id="JAVRJZ010000002">
    <property type="protein sequence ID" value="KAK2726280.1"/>
    <property type="molecule type" value="Genomic_DNA"/>
</dbReference>
<reference evidence="18" key="1">
    <citation type="submission" date="2023-07" db="EMBL/GenBank/DDBJ databases">
        <title>Chromosome-level genome assembly of Artemia franciscana.</title>
        <authorList>
            <person name="Jo E."/>
        </authorList>
    </citation>
    <scope>NUCLEOTIDE SEQUENCE</scope>
    <source>
        <tissue evidence="18">Whole body</tissue>
    </source>
</reference>
<keyword evidence="6" id="KW-0547">Nucleotide-binding</keyword>
<dbReference type="Pfam" id="PF14749">
    <property type="entry name" value="Acyl-CoA_ox_N"/>
    <property type="match status" value="1"/>
</dbReference>
<dbReference type="FunFam" id="1.10.540.10:FF:000006">
    <property type="entry name" value="Acyl-coenzyme A oxidase"/>
    <property type="match status" value="1"/>
</dbReference>
<comment type="pathway">
    <text evidence="3">Lipid metabolism; peroxisomal fatty acid beta-oxidation.</text>
</comment>
<dbReference type="Gene3D" id="1.10.540.10">
    <property type="entry name" value="Acyl-CoA dehydrogenase/oxidase, N-terminal domain"/>
    <property type="match status" value="1"/>
</dbReference>
<gene>
    <name evidence="18" type="ORF">QYM36_000665</name>
</gene>
<evidence type="ECO:0000256" key="7">
    <source>
        <dbReference type="ARBA" id="ARBA00022827"/>
    </source>
</evidence>
<dbReference type="FunFam" id="1.20.140.10:FF:000013">
    <property type="entry name" value="Acyl-coenzyme A oxidase"/>
    <property type="match status" value="1"/>
</dbReference>
<evidence type="ECO:0000256" key="10">
    <source>
        <dbReference type="ARBA" id="ARBA00023002"/>
    </source>
</evidence>
<evidence type="ECO:0000256" key="8">
    <source>
        <dbReference type="ARBA" id="ARBA00022832"/>
    </source>
</evidence>
<protein>
    <recommendedName>
        <fullName evidence="20">Acyl-coenzyme A oxidase</fullName>
    </recommendedName>
</protein>
<evidence type="ECO:0000256" key="5">
    <source>
        <dbReference type="ARBA" id="ARBA00022630"/>
    </source>
</evidence>